<sequence>MKAFLTIILLTVISGCMGKQDELNFYIKSRDGENDRQLNVFLNQEPIIEMELADNAVEENYSIFRTKAPKDTERIVEVILEDSITQKIKIPSKGSYNIFIIANSTLWFRDYGNPRIYDHLKNRETSDFRGFADSLYDNGIIDQKHIQLYELNSSAAIEVSFDKINAPAK</sequence>
<accession>A0A1I7J478</accession>
<protein>
    <submittedName>
        <fullName evidence="1">Uncharacterized protein</fullName>
    </submittedName>
</protein>
<dbReference type="PROSITE" id="PS51257">
    <property type="entry name" value="PROKAR_LIPOPROTEIN"/>
    <property type="match status" value="1"/>
</dbReference>
<dbReference type="Proteomes" id="UP000182491">
    <property type="component" value="Unassembled WGS sequence"/>
</dbReference>
<proteinExistence type="predicted"/>
<organism evidence="1 2">
    <name type="scientific">Pontibacter akesuensis</name>
    <dbReference type="NCBI Taxonomy" id="388950"/>
    <lineage>
        <taxon>Bacteria</taxon>
        <taxon>Pseudomonadati</taxon>
        <taxon>Bacteroidota</taxon>
        <taxon>Cytophagia</taxon>
        <taxon>Cytophagales</taxon>
        <taxon>Hymenobacteraceae</taxon>
        <taxon>Pontibacter</taxon>
    </lineage>
</organism>
<reference evidence="2" key="1">
    <citation type="submission" date="2016-10" db="EMBL/GenBank/DDBJ databases">
        <authorList>
            <person name="Varghese N."/>
        </authorList>
    </citation>
    <scope>NUCLEOTIDE SEQUENCE [LARGE SCALE GENOMIC DNA]</scope>
    <source>
        <strain evidence="2">DSM 18820</strain>
    </source>
</reference>
<dbReference type="AlphaFoldDB" id="A0A1I7J478"/>
<dbReference type="RefSeq" id="WP_074937222.1">
    <property type="nucleotide sequence ID" value="NZ_BMXC01000003.1"/>
</dbReference>
<dbReference type="EMBL" id="FPCA01000003">
    <property type="protein sequence ID" value="SFU79986.1"/>
    <property type="molecule type" value="Genomic_DNA"/>
</dbReference>
<evidence type="ECO:0000313" key="2">
    <source>
        <dbReference type="Proteomes" id="UP000182491"/>
    </source>
</evidence>
<gene>
    <name evidence="1" type="ORF">SAMN04487941_2477</name>
</gene>
<keyword evidence="2" id="KW-1185">Reference proteome</keyword>
<name>A0A1I7J478_9BACT</name>
<evidence type="ECO:0000313" key="1">
    <source>
        <dbReference type="EMBL" id="SFU79986.1"/>
    </source>
</evidence>